<evidence type="ECO:0000313" key="1">
    <source>
        <dbReference type="EMBL" id="AEG94068.1"/>
    </source>
</evidence>
<evidence type="ECO:0000313" key="2">
    <source>
        <dbReference type="Proteomes" id="UP000008385"/>
    </source>
</evidence>
<reference evidence="2" key="1">
    <citation type="submission" date="2006-01" db="EMBL/GenBank/DDBJ databases">
        <title>Genome of the cyst-dividing bacterium Ramlibacter tataouinensis.</title>
        <authorList>
            <person name="Barakat M."/>
            <person name="Ortet P."/>
            <person name="De Luca G."/>
            <person name="Jourlin-Castelli C."/>
            <person name="Ansaldi M."/>
            <person name="Py B."/>
            <person name="Fichant G."/>
            <person name="Coutinho P."/>
            <person name="Voulhoux R."/>
            <person name="Bastien O."/>
            <person name="Roy S."/>
            <person name="Marechal E."/>
            <person name="Henrissat B."/>
            <person name="Quentin Y."/>
            <person name="Noirot P."/>
            <person name="Filloux A."/>
            <person name="Mejean V."/>
            <person name="DuBow M."/>
            <person name="Barras F."/>
            <person name="Heulin T."/>
        </authorList>
    </citation>
    <scope>NUCLEOTIDE SEQUENCE [LARGE SCALE GENOMIC DNA]</scope>
    <source>
        <strain evidence="2">ATCC BAA-407 / DSM 14655 / LMG 21543 / TTB310</strain>
    </source>
</reference>
<dbReference type="EMBL" id="CP000245">
    <property type="protein sequence ID" value="AEG94068.1"/>
    <property type="molecule type" value="Genomic_DNA"/>
</dbReference>
<keyword evidence="2" id="KW-1185">Reference proteome</keyword>
<dbReference type="Proteomes" id="UP000008385">
    <property type="component" value="Chromosome"/>
</dbReference>
<organism evidence="1 2">
    <name type="scientific">Ramlibacter tataouinensis (strain ATCC BAA-407 / DSM 14655 / LMG 21543 / TTB310)</name>
    <dbReference type="NCBI Taxonomy" id="365046"/>
    <lineage>
        <taxon>Bacteria</taxon>
        <taxon>Pseudomonadati</taxon>
        <taxon>Pseudomonadota</taxon>
        <taxon>Betaproteobacteria</taxon>
        <taxon>Burkholderiales</taxon>
        <taxon>Comamonadaceae</taxon>
        <taxon>Ramlibacter</taxon>
    </lineage>
</organism>
<reference evidence="1 2" key="2">
    <citation type="journal article" date="2011" name="PLoS ONE">
        <title>The Cyst-Dividing Bacterium Ramlibacter tataouinensis TTB310 Genome Reveals a Well-Stocked Toolbox for Adaptation to a Desert Environment.</title>
        <authorList>
            <person name="De Luca G."/>
            <person name="Barakat M."/>
            <person name="Ortet P."/>
            <person name="Fochesato S."/>
            <person name="Jourlin-Castelli C."/>
            <person name="Ansaldi M."/>
            <person name="Py B."/>
            <person name="Fichant G."/>
            <person name="Coutinho P.M."/>
            <person name="Voulhoux R."/>
            <person name="Bastien O."/>
            <person name="Marechal E."/>
            <person name="Henrissat B."/>
            <person name="Quentin Y."/>
            <person name="Noirot P."/>
            <person name="Filloux A."/>
            <person name="Mejean V."/>
            <person name="Dubow M.S."/>
            <person name="Barras F."/>
            <person name="Barbe V."/>
            <person name="Weissenbach J."/>
            <person name="Mihalcescu I."/>
            <person name="Vermeglio A."/>
            <person name="Achouak W."/>
            <person name="Heulin T."/>
        </authorList>
    </citation>
    <scope>NUCLEOTIDE SEQUENCE [LARGE SCALE GENOMIC DNA]</scope>
    <source>
        <strain evidence="2">ATCC BAA-407 / DSM 14655 / LMG 21543 / TTB310</strain>
    </source>
</reference>
<dbReference type="KEGG" id="rta:Rta_29640"/>
<gene>
    <name evidence="1" type="ordered locus">Rta_29640</name>
</gene>
<dbReference type="HOGENOM" id="CLU_1119450_0_0_4"/>
<dbReference type="AlphaFoldDB" id="F5Y6J4"/>
<name>F5Y6J4_RAMTT</name>
<proteinExistence type="predicted"/>
<accession>F5Y6J4</accession>
<protein>
    <submittedName>
        <fullName evidence="1">Uncharacterized protein</fullName>
    </submittedName>
</protein>
<sequence length="248" mass="27002">MPAAELAQAGCALADRFLAEVQARCRLREKLPEGDYAKPLGEDVFRISDAVCKYLADLPRSADHHDAFARMTESILSSQSSMVEHTNQYLVVGSSAARNAEHARLRDTAQVDHVSRRLLDITKAMKTRGIVHDPAAMRYAIDCFLGPKSTVFSAQTAISELPQLALDLSTPQGDDQAVEMMTQLAEGAMRNAGVTLLQSDPGWASYLKTDRIDIVLERKNIDINAPANEGLKNALAHLERAGQGSAMV</sequence>